<organism evidence="1 2">
    <name type="scientific">candidate division WWE3 bacterium RIFCSPHIGHO2_01_FULL_42_13</name>
    <dbReference type="NCBI Taxonomy" id="1802617"/>
    <lineage>
        <taxon>Bacteria</taxon>
        <taxon>Katanobacteria</taxon>
    </lineage>
</organism>
<dbReference type="AlphaFoldDB" id="A0A1F4USB9"/>
<evidence type="ECO:0000313" key="2">
    <source>
        <dbReference type="Proteomes" id="UP000176608"/>
    </source>
</evidence>
<dbReference type="Proteomes" id="UP000176608">
    <property type="component" value="Unassembled WGS sequence"/>
</dbReference>
<name>A0A1F4USB9_UNCKA</name>
<dbReference type="EMBL" id="MEVA01000002">
    <property type="protein sequence ID" value="OGC47867.1"/>
    <property type="molecule type" value="Genomic_DNA"/>
</dbReference>
<evidence type="ECO:0000313" key="1">
    <source>
        <dbReference type="EMBL" id="OGC47867.1"/>
    </source>
</evidence>
<dbReference type="STRING" id="1802617.A2886_03325"/>
<sequence>MVTGKVNQTELLGNLRAFLNAMYLDSKAVEGADLSELIDEIWADEHTVARIQTSTMFSEEEAVYLNAAFKARDEGREALERFLLKGETQ</sequence>
<proteinExistence type="predicted"/>
<accession>A0A1F4USB9</accession>
<protein>
    <submittedName>
        <fullName evidence="1">Uncharacterized protein</fullName>
    </submittedName>
</protein>
<reference evidence="1 2" key="1">
    <citation type="journal article" date="2016" name="Nat. Commun.">
        <title>Thousands of microbial genomes shed light on interconnected biogeochemical processes in an aquifer system.</title>
        <authorList>
            <person name="Anantharaman K."/>
            <person name="Brown C.T."/>
            <person name="Hug L.A."/>
            <person name="Sharon I."/>
            <person name="Castelle C.J."/>
            <person name="Probst A.J."/>
            <person name="Thomas B.C."/>
            <person name="Singh A."/>
            <person name="Wilkins M.J."/>
            <person name="Karaoz U."/>
            <person name="Brodie E.L."/>
            <person name="Williams K.H."/>
            <person name="Hubbard S.S."/>
            <person name="Banfield J.F."/>
        </authorList>
    </citation>
    <scope>NUCLEOTIDE SEQUENCE [LARGE SCALE GENOMIC DNA]</scope>
</reference>
<gene>
    <name evidence="1" type="ORF">A2886_03325</name>
</gene>
<comment type="caution">
    <text evidence="1">The sequence shown here is derived from an EMBL/GenBank/DDBJ whole genome shotgun (WGS) entry which is preliminary data.</text>
</comment>